<comment type="caution">
    <text evidence="2">The sequence shown here is derived from an EMBL/GenBank/DDBJ whole genome shotgun (WGS) entry which is preliminary data.</text>
</comment>
<evidence type="ECO:0000313" key="2">
    <source>
        <dbReference type="EMBL" id="KAJ8869479.1"/>
    </source>
</evidence>
<reference evidence="2 3" key="1">
    <citation type="submission" date="2023-02" db="EMBL/GenBank/DDBJ databases">
        <title>LHISI_Scaffold_Assembly.</title>
        <authorList>
            <person name="Stuart O.P."/>
            <person name="Cleave R."/>
            <person name="Magrath M.J.L."/>
            <person name="Mikheyev A.S."/>
        </authorList>
    </citation>
    <scope>NUCLEOTIDE SEQUENCE [LARGE SCALE GENOMIC DNA]</scope>
    <source>
        <strain evidence="2">Daus_M_001</strain>
        <tissue evidence="2">Leg muscle</tissue>
    </source>
</reference>
<organism evidence="2 3">
    <name type="scientific">Dryococelus australis</name>
    <dbReference type="NCBI Taxonomy" id="614101"/>
    <lineage>
        <taxon>Eukaryota</taxon>
        <taxon>Metazoa</taxon>
        <taxon>Ecdysozoa</taxon>
        <taxon>Arthropoda</taxon>
        <taxon>Hexapoda</taxon>
        <taxon>Insecta</taxon>
        <taxon>Pterygota</taxon>
        <taxon>Neoptera</taxon>
        <taxon>Polyneoptera</taxon>
        <taxon>Phasmatodea</taxon>
        <taxon>Verophasmatodea</taxon>
        <taxon>Anareolatae</taxon>
        <taxon>Phasmatidae</taxon>
        <taxon>Eurycanthinae</taxon>
        <taxon>Dryococelus</taxon>
    </lineage>
</organism>
<dbReference type="EMBL" id="JARBHB010000013">
    <property type="protein sequence ID" value="KAJ8869479.1"/>
    <property type="molecule type" value="Genomic_DNA"/>
</dbReference>
<feature type="chain" id="PRO_5045750272" description="Secreted protein" evidence="1">
    <location>
        <begin position="17"/>
        <end position="86"/>
    </location>
</feature>
<name>A0ABQ9GAM9_9NEOP</name>
<feature type="signal peptide" evidence="1">
    <location>
        <begin position="1"/>
        <end position="16"/>
    </location>
</feature>
<accession>A0ABQ9GAM9</accession>
<evidence type="ECO:0000313" key="3">
    <source>
        <dbReference type="Proteomes" id="UP001159363"/>
    </source>
</evidence>
<sequence length="86" mass="9972">MARLLMLLFRCGNIIMRCSQNAGLDVNHPKYKIHLSGHLEALTFSTCDNLLWCFIKNIVPKQRCDMDDGFTEALRQVFRWVTPAML</sequence>
<gene>
    <name evidence="2" type="ORF">PR048_028470</name>
</gene>
<dbReference type="Proteomes" id="UP001159363">
    <property type="component" value="Chromosome 12"/>
</dbReference>
<evidence type="ECO:0000256" key="1">
    <source>
        <dbReference type="SAM" id="SignalP"/>
    </source>
</evidence>
<evidence type="ECO:0008006" key="4">
    <source>
        <dbReference type="Google" id="ProtNLM"/>
    </source>
</evidence>
<protein>
    <recommendedName>
        <fullName evidence="4">Secreted protein</fullName>
    </recommendedName>
</protein>
<proteinExistence type="predicted"/>
<keyword evidence="1" id="KW-0732">Signal</keyword>
<keyword evidence="3" id="KW-1185">Reference proteome</keyword>